<feature type="transmembrane region" description="Helical" evidence="6">
    <location>
        <begin position="46"/>
        <end position="65"/>
    </location>
</feature>
<feature type="transmembrane region" description="Helical" evidence="6">
    <location>
        <begin position="123"/>
        <end position="142"/>
    </location>
</feature>
<feature type="transmembrane region" description="Helical" evidence="6">
    <location>
        <begin position="72"/>
        <end position="90"/>
    </location>
</feature>
<evidence type="ECO:0000313" key="9">
    <source>
        <dbReference type="Proteomes" id="UP000030013"/>
    </source>
</evidence>
<accession>A0A0A0JY36</accession>
<comment type="subcellular location">
    <subcellularLocation>
        <location evidence="1">Membrane</location>
        <topology evidence="1">Multi-pass membrane protein</topology>
    </subcellularLocation>
</comment>
<dbReference type="InterPro" id="IPR009908">
    <property type="entry name" value="Methylamine_util_MauE"/>
</dbReference>
<dbReference type="EMBL" id="AVPL01000008">
    <property type="protein sequence ID" value="KGN42083.1"/>
    <property type="molecule type" value="Genomic_DNA"/>
</dbReference>
<evidence type="ECO:0000313" key="8">
    <source>
        <dbReference type="EMBL" id="KGN42083.1"/>
    </source>
</evidence>
<keyword evidence="4 6" id="KW-0472">Membrane</keyword>
<dbReference type="GO" id="GO:0030416">
    <property type="term" value="P:methylamine metabolic process"/>
    <property type="evidence" value="ECO:0007669"/>
    <property type="project" value="InterPro"/>
</dbReference>
<evidence type="ECO:0000256" key="4">
    <source>
        <dbReference type="ARBA" id="ARBA00023136"/>
    </source>
</evidence>
<proteinExistence type="predicted"/>
<reference evidence="8 9" key="1">
    <citation type="submission" date="2013-08" db="EMBL/GenBank/DDBJ databases">
        <title>The genome sequence of Knoellia aerolata.</title>
        <authorList>
            <person name="Zhu W."/>
            <person name="Wang G."/>
        </authorList>
    </citation>
    <scope>NUCLEOTIDE SEQUENCE [LARGE SCALE GENOMIC DNA]</scope>
    <source>
        <strain evidence="8 9">DSM 18566</strain>
    </source>
</reference>
<keyword evidence="9" id="KW-1185">Reference proteome</keyword>
<feature type="region of interest" description="Disordered" evidence="5">
    <location>
        <begin position="342"/>
        <end position="368"/>
    </location>
</feature>
<dbReference type="STRING" id="1385519.N801_02440"/>
<organism evidence="8 9">
    <name type="scientific">Knoellia aerolata DSM 18566</name>
    <dbReference type="NCBI Taxonomy" id="1385519"/>
    <lineage>
        <taxon>Bacteria</taxon>
        <taxon>Bacillati</taxon>
        <taxon>Actinomycetota</taxon>
        <taxon>Actinomycetes</taxon>
        <taxon>Micrococcales</taxon>
        <taxon>Intrasporangiaceae</taxon>
        <taxon>Knoellia</taxon>
    </lineage>
</organism>
<evidence type="ECO:0000259" key="7">
    <source>
        <dbReference type="Pfam" id="PF07291"/>
    </source>
</evidence>
<dbReference type="Pfam" id="PF07291">
    <property type="entry name" value="MauE"/>
    <property type="match status" value="1"/>
</dbReference>
<protein>
    <recommendedName>
        <fullName evidence="7">Methylamine utilisation protein MauE domain-containing protein</fullName>
    </recommendedName>
</protein>
<name>A0A0A0JY36_9MICO</name>
<evidence type="ECO:0000256" key="6">
    <source>
        <dbReference type="SAM" id="Phobius"/>
    </source>
</evidence>
<evidence type="ECO:0000256" key="5">
    <source>
        <dbReference type="SAM" id="MobiDB-lite"/>
    </source>
</evidence>
<dbReference type="eggNOG" id="COG0526">
    <property type="taxonomic scope" value="Bacteria"/>
</dbReference>
<dbReference type="AlphaFoldDB" id="A0A0A0JY36"/>
<dbReference type="RefSeq" id="WP_035933760.1">
    <property type="nucleotide sequence ID" value="NZ_AVPL01000008.1"/>
</dbReference>
<evidence type="ECO:0000256" key="3">
    <source>
        <dbReference type="ARBA" id="ARBA00022989"/>
    </source>
</evidence>
<gene>
    <name evidence="8" type="ORF">N801_02440</name>
</gene>
<feature type="domain" description="Methylamine utilisation protein MauE" evidence="7">
    <location>
        <begin position="4"/>
        <end position="132"/>
    </location>
</feature>
<keyword evidence="3 6" id="KW-1133">Transmembrane helix</keyword>
<dbReference type="GO" id="GO:0016020">
    <property type="term" value="C:membrane"/>
    <property type="evidence" value="ECO:0007669"/>
    <property type="project" value="UniProtKB-SubCell"/>
</dbReference>
<sequence length="368" mass="37700">MRHAAWVIPPLVLAGVLGLAAAAKWGRGESLRSVVANLELPAWVLPRALARAVPVVELALVAGLLTPWRPVFALASGGALVLMTVYWGLIARGLSLSPRPSCDCFGEVGNHEVTGRTLLRNTLLVAAAVASTALAASGRTVWSLLGGADRGDGLWLAFGALACVVTGLVLGGPAAPQRAASATPPGPGGPAPAAFPGDVEDGDDDEYARAPTPSAVLHRPDRGPVTLLELSRRRAQLLVFVNCYCASTKAAMADLDGWNARLDQVDVRIVFSVPIAEKFVGPPPSGTLLDHAGLVWTSLGLTRSPSAVLLGVDGYLAGGPVGGSDEVRAFIDDVGDALREVPDPSAVVPAADGSDPAPAESDPVTSGR</sequence>
<keyword evidence="2 6" id="KW-0812">Transmembrane</keyword>
<evidence type="ECO:0000256" key="1">
    <source>
        <dbReference type="ARBA" id="ARBA00004141"/>
    </source>
</evidence>
<comment type="caution">
    <text evidence="8">The sequence shown here is derived from an EMBL/GenBank/DDBJ whole genome shotgun (WGS) entry which is preliminary data.</text>
</comment>
<dbReference type="OrthoDB" id="5006039at2"/>
<feature type="transmembrane region" description="Helical" evidence="6">
    <location>
        <begin position="154"/>
        <end position="175"/>
    </location>
</feature>
<dbReference type="UniPathway" id="UPA00895"/>
<evidence type="ECO:0000256" key="2">
    <source>
        <dbReference type="ARBA" id="ARBA00022692"/>
    </source>
</evidence>
<dbReference type="Proteomes" id="UP000030013">
    <property type="component" value="Unassembled WGS sequence"/>
</dbReference>
<feature type="region of interest" description="Disordered" evidence="5">
    <location>
        <begin position="176"/>
        <end position="215"/>
    </location>
</feature>